<dbReference type="STRING" id="44575.SAMN05216419_100123"/>
<dbReference type="AlphaFoldDB" id="A0A1N6ISJ7"/>
<evidence type="ECO:0000313" key="4">
    <source>
        <dbReference type="Proteomes" id="UP000185062"/>
    </source>
</evidence>
<dbReference type="eggNOG" id="COG2931">
    <property type="taxonomic scope" value="Bacteria"/>
</dbReference>
<dbReference type="Proteomes" id="UP000185062">
    <property type="component" value="Unassembled WGS sequence"/>
</dbReference>
<dbReference type="InterPro" id="IPR035940">
    <property type="entry name" value="CAP_sf"/>
</dbReference>
<dbReference type="PRINTS" id="PR00313">
    <property type="entry name" value="CABNDNGRPT"/>
</dbReference>
<dbReference type="Gene3D" id="2.150.10.10">
    <property type="entry name" value="Serralysin-like metalloprotease, C-terminal"/>
    <property type="match status" value="1"/>
</dbReference>
<feature type="compositionally biased region" description="Basic and acidic residues" evidence="1">
    <location>
        <begin position="296"/>
        <end position="305"/>
    </location>
</feature>
<evidence type="ECO:0000313" key="3">
    <source>
        <dbReference type="EMBL" id="SIO35002.1"/>
    </source>
</evidence>
<dbReference type="SUPFAM" id="SSF51120">
    <property type="entry name" value="beta-Roll"/>
    <property type="match status" value="1"/>
</dbReference>
<dbReference type="InterPro" id="IPR018511">
    <property type="entry name" value="Hemolysin-typ_Ca-bd_CS"/>
</dbReference>
<dbReference type="PANTHER" id="PTHR31157">
    <property type="entry name" value="SCP DOMAIN-CONTAINING PROTEIN"/>
    <property type="match status" value="1"/>
</dbReference>
<dbReference type="Gene3D" id="3.40.33.10">
    <property type="entry name" value="CAP"/>
    <property type="match status" value="1"/>
</dbReference>
<keyword evidence="4" id="KW-1185">Reference proteome</keyword>
<gene>
    <name evidence="3" type="ORF">SAMN02743940_2041</name>
</gene>
<dbReference type="EMBL" id="FSRO01000001">
    <property type="protein sequence ID" value="SIO35002.1"/>
    <property type="molecule type" value="Genomic_DNA"/>
</dbReference>
<dbReference type="eggNOG" id="COG2340">
    <property type="taxonomic scope" value="Bacteria"/>
</dbReference>
<dbReference type="GO" id="GO:0005509">
    <property type="term" value="F:calcium ion binding"/>
    <property type="evidence" value="ECO:0007669"/>
    <property type="project" value="InterPro"/>
</dbReference>
<dbReference type="InterPro" id="IPR001343">
    <property type="entry name" value="Hemolysn_Ca-bd"/>
</dbReference>
<organism evidence="3 4">
    <name type="scientific">Nitrosomonas cryotolerans ATCC 49181</name>
    <dbReference type="NCBI Taxonomy" id="1131553"/>
    <lineage>
        <taxon>Bacteria</taxon>
        <taxon>Pseudomonadati</taxon>
        <taxon>Pseudomonadota</taxon>
        <taxon>Betaproteobacteria</taxon>
        <taxon>Nitrosomonadales</taxon>
        <taxon>Nitrosomonadaceae</taxon>
        <taxon>Nitrosomonas</taxon>
    </lineage>
</organism>
<dbReference type="SUPFAM" id="SSF55797">
    <property type="entry name" value="PR-1-like"/>
    <property type="match status" value="1"/>
</dbReference>
<dbReference type="InterPro" id="IPR014044">
    <property type="entry name" value="CAP_dom"/>
</dbReference>
<sequence length="422" mass="45157">MSQASTYEQLMLELINVERTKTGAQPLVFNGDLNESSESHSNWMISTDVFSHTGAGGSSPGDRMDAVGYVFTGSWAWAENIAWMSTRAPEGFQDEVQTLHDMLMNSAGHRASLLNDAYREVGIGFETGQFNRSESAFVTQNFARTASDSFLTGVAFKDEDGDKRYDIGEELGHLTISAKNNMTGAIEITTTNLAGGYALELVAGNYTVSFSGNEIITTDLQVGIGNKNVKLDLIDPIIRNDESIPAPQPTSPSNPEPHFNMITGTSRSDVLRGAANNDEIQGLGGRDRLYGSSGNDRLDGGEGNDRLWGGEGADILTGGSGGDVFILDTPFIGAVDTITDFSPISDTILLENTLFTGLHTGGLHASNFHTGAEAHDNSDRIIYHAETGALYFDIDAAGGAEAQQFAQLTPGLILTSADFYII</sequence>
<protein>
    <submittedName>
        <fullName evidence="3">Hemolysin-type calcium-binding repeat-containing protein</fullName>
    </submittedName>
</protein>
<dbReference type="PROSITE" id="PS00330">
    <property type="entry name" value="HEMOLYSIN_CALCIUM"/>
    <property type="match status" value="3"/>
</dbReference>
<dbReference type="Pfam" id="PF00353">
    <property type="entry name" value="HemolysinCabind"/>
    <property type="match status" value="1"/>
</dbReference>
<feature type="region of interest" description="Disordered" evidence="1">
    <location>
        <begin position="275"/>
        <end position="305"/>
    </location>
</feature>
<dbReference type="PANTHER" id="PTHR31157:SF1">
    <property type="entry name" value="SCP DOMAIN-CONTAINING PROTEIN"/>
    <property type="match status" value="1"/>
</dbReference>
<dbReference type="InterPro" id="IPR011049">
    <property type="entry name" value="Serralysin-like_metalloprot_C"/>
</dbReference>
<accession>A0A1N6ISJ7</accession>
<name>A0A1N6ISJ7_9PROT</name>
<dbReference type="Pfam" id="PF00188">
    <property type="entry name" value="CAP"/>
    <property type="match status" value="1"/>
</dbReference>
<feature type="domain" description="SCP" evidence="2">
    <location>
        <begin position="12"/>
        <end position="142"/>
    </location>
</feature>
<dbReference type="CDD" id="cd05379">
    <property type="entry name" value="CAP_bacterial"/>
    <property type="match status" value="1"/>
</dbReference>
<evidence type="ECO:0000259" key="2">
    <source>
        <dbReference type="Pfam" id="PF00188"/>
    </source>
</evidence>
<dbReference type="RefSeq" id="WP_028460454.1">
    <property type="nucleotide sequence ID" value="NZ_FSRO01000001.1"/>
</dbReference>
<reference evidence="3 4" key="1">
    <citation type="submission" date="2016-12" db="EMBL/GenBank/DDBJ databases">
        <authorList>
            <person name="Song W.-J."/>
            <person name="Kurnit D.M."/>
        </authorList>
    </citation>
    <scope>NUCLEOTIDE SEQUENCE [LARGE SCALE GENOMIC DNA]</scope>
    <source>
        <strain evidence="3 4">ATCC 49181</strain>
    </source>
</reference>
<evidence type="ECO:0000256" key="1">
    <source>
        <dbReference type="SAM" id="MobiDB-lite"/>
    </source>
</evidence>
<proteinExistence type="predicted"/>